<dbReference type="EMBL" id="JANUGQ010000032">
    <property type="protein sequence ID" value="MCS0639181.1"/>
    <property type="molecule type" value="Genomic_DNA"/>
</dbReference>
<evidence type="ECO:0000313" key="2">
    <source>
        <dbReference type="Proteomes" id="UP001431313"/>
    </source>
</evidence>
<dbReference type="Gene3D" id="3.40.50.12580">
    <property type="match status" value="1"/>
</dbReference>
<accession>A0ABT2CR65</accession>
<sequence length="564" mass="59365">MHSSPPLRVPVGPDAHRWSTFRAERTLVVAARTVTSTVRVLECLPALIRNDSRVSVVFAHDPTSAFGDGVLQLLHDAGCRIMPWDQLAEAAPDLILTASENIDVPEGDCPVLVLPHGVGFQKLVPDSRSERVRLSGVVPAGLLEAGRAWLAVSHPEQEEQLLGSHPKTAGRTLLIGDPCYDELLGSRQERDAYRRALGVPDGRRLVLVSSTWGPTSLIGQDPDLPGRLLAALPYDEYRVALVAHPNVWAGHGSWQLRTLQASALDAGLVLVDPVHDWRPALVAADLVIGDHGSVTLYGASLGTPVLLAAFGADAVPGTAAEALARVAPRLDDRADLANQVAEALRSYDPEPCAAVARRAFADSGRAHARLRKELYRLLRLPEPAGASPRAPVLAPPAPAGARCTAWRVTTTVTAAGPGRPEVAVRRLPAAVAEPGTEAAGTFVHLACEEGERDRHLAESASVILGRRPAGADAPRWIADALDRYPGSRIAAVPTGPGAVLAGLRDGRLLAATVAVPDVPDPGPVAAGLYALLRAGLPLPDARLTLRTGTAPSTGVTLHPYVPPA</sequence>
<comment type="caution">
    <text evidence="1">The sequence shown here is derived from an EMBL/GenBank/DDBJ whole genome shotgun (WGS) entry which is preliminary data.</text>
</comment>
<keyword evidence="2" id="KW-1185">Reference proteome</keyword>
<organism evidence="1 2">
    <name type="scientific">Streptomyces pyxinae</name>
    <dbReference type="NCBI Taxonomy" id="2970734"/>
    <lineage>
        <taxon>Bacteria</taxon>
        <taxon>Bacillati</taxon>
        <taxon>Actinomycetota</taxon>
        <taxon>Actinomycetes</taxon>
        <taxon>Kitasatosporales</taxon>
        <taxon>Streptomycetaceae</taxon>
        <taxon>Streptomyces</taxon>
    </lineage>
</organism>
<reference evidence="1" key="1">
    <citation type="submission" date="2022-08" db="EMBL/GenBank/DDBJ databases">
        <authorList>
            <person name="Somphong A."/>
            <person name="Phongsopitanun W."/>
        </authorList>
    </citation>
    <scope>NUCLEOTIDE SEQUENCE</scope>
    <source>
        <strain evidence="1">LP05-1</strain>
    </source>
</reference>
<dbReference type="InterPro" id="IPR043148">
    <property type="entry name" value="TagF_C"/>
</dbReference>
<dbReference type="Proteomes" id="UP001431313">
    <property type="component" value="Unassembled WGS sequence"/>
</dbReference>
<dbReference type="SUPFAM" id="SSF53756">
    <property type="entry name" value="UDP-Glycosyltransferase/glycogen phosphorylase"/>
    <property type="match status" value="1"/>
</dbReference>
<proteinExistence type="predicted"/>
<dbReference type="RefSeq" id="WP_258790569.1">
    <property type="nucleotide sequence ID" value="NZ_JANUGQ010000032.1"/>
</dbReference>
<gene>
    <name evidence="1" type="ORF">NX801_26770</name>
</gene>
<evidence type="ECO:0000313" key="1">
    <source>
        <dbReference type="EMBL" id="MCS0639181.1"/>
    </source>
</evidence>
<name>A0ABT2CR65_9ACTN</name>
<protein>
    <submittedName>
        <fullName evidence="1">CDP-glycerol glycerophosphotransferase family protein</fullName>
    </submittedName>
</protein>